<feature type="transmembrane region" description="Helical" evidence="2">
    <location>
        <begin position="550"/>
        <end position="574"/>
    </location>
</feature>
<name>A0A0D2CXZ6_9EURO</name>
<evidence type="ECO:0000313" key="4">
    <source>
        <dbReference type="Proteomes" id="UP000054266"/>
    </source>
</evidence>
<keyword evidence="2" id="KW-0812">Transmembrane</keyword>
<proteinExistence type="predicted"/>
<feature type="transmembrane region" description="Helical" evidence="2">
    <location>
        <begin position="67"/>
        <end position="91"/>
    </location>
</feature>
<reference evidence="3 4" key="1">
    <citation type="submission" date="2015-01" db="EMBL/GenBank/DDBJ databases">
        <title>The Genome Sequence of Capronia semiimmersa CBS27337.</title>
        <authorList>
            <consortium name="The Broad Institute Genomics Platform"/>
            <person name="Cuomo C."/>
            <person name="de Hoog S."/>
            <person name="Gorbushina A."/>
            <person name="Stielow B."/>
            <person name="Teixiera M."/>
            <person name="Abouelleil A."/>
            <person name="Chapman S.B."/>
            <person name="Priest M."/>
            <person name="Young S.K."/>
            <person name="Wortman J."/>
            <person name="Nusbaum C."/>
            <person name="Birren B."/>
        </authorList>
    </citation>
    <scope>NUCLEOTIDE SEQUENCE [LARGE SCALE GENOMIC DNA]</scope>
    <source>
        <strain evidence="3 4">CBS 27337</strain>
    </source>
</reference>
<dbReference type="EMBL" id="KN846957">
    <property type="protein sequence ID" value="KIW70031.1"/>
    <property type="molecule type" value="Genomic_DNA"/>
</dbReference>
<feature type="region of interest" description="Disordered" evidence="1">
    <location>
        <begin position="602"/>
        <end position="623"/>
    </location>
</feature>
<protein>
    <submittedName>
        <fullName evidence="3">Uncharacterized protein</fullName>
    </submittedName>
</protein>
<gene>
    <name evidence="3" type="ORF">PV04_02342</name>
</gene>
<evidence type="ECO:0000313" key="3">
    <source>
        <dbReference type="EMBL" id="KIW70031.1"/>
    </source>
</evidence>
<organism evidence="3 4">
    <name type="scientific">Phialophora macrospora</name>
    <dbReference type="NCBI Taxonomy" id="1851006"/>
    <lineage>
        <taxon>Eukaryota</taxon>
        <taxon>Fungi</taxon>
        <taxon>Dikarya</taxon>
        <taxon>Ascomycota</taxon>
        <taxon>Pezizomycotina</taxon>
        <taxon>Eurotiomycetes</taxon>
        <taxon>Chaetothyriomycetidae</taxon>
        <taxon>Chaetothyriales</taxon>
        <taxon>Herpotrichiellaceae</taxon>
        <taxon>Phialophora</taxon>
    </lineage>
</organism>
<dbReference type="AlphaFoldDB" id="A0A0D2CXZ6"/>
<accession>A0A0D2CXZ6</accession>
<feature type="transmembrane region" description="Helical" evidence="2">
    <location>
        <begin position="512"/>
        <end position="534"/>
    </location>
</feature>
<evidence type="ECO:0000256" key="2">
    <source>
        <dbReference type="SAM" id="Phobius"/>
    </source>
</evidence>
<dbReference type="HOGENOM" id="CLU_448333_0_0_1"/>
<feature type="transmembrane region" description="Helical" evidence="2">
    <location>
        <begin position="23"/>
        <end position="42"/>
    </location>
</feature>
<keyword evidence="2" id="KW-0472">Membrane</keyword>
<dbReference type="Proteomes" id="UP000054266">
    <property type="component" value="Unassembled WGS sequence"/>
</dbReference>
<evidence type="ECO:0000256" key="1">
    <source>
        <dbReference type="SAM" id="MobiDB-lite"/>
    </source>
</evidence>
<sequence length="634" mass="68951">MFGVVRPAGLAVKVRGSRVFSRYALYGLGLVALIVLSIAFWARSASSPILFPYRTGRWLRQNPSLSVIIWTVVGAILSTITAFLLNGLLALMSRQLLASDGVSFSTIETWQIAHNHGLLFDVRRPGATIFTFVLSAAMLYLATAYTTLLTPVNILVGDSIRGTEVDFTSSEFWDWYNYRDADGQLNRTVQGCTWYTYQSPQGELIYHTCPFIGNPVGFLSSGISSSDYYFSATNSTVNLFGKQFEGSTGGILPLGWEGFAALSDVRFDTWDQGTSYPDFNYTISQQGLTAEVTCEESSTSPITRTILDEYSVDSAGGGKVELQNFQCVCPLGTYVNSIITATISSAALFVCPRTAASKEDYTIHVRPFDGYATPNSLASNIVFPNMTCSLTPYIANATVLYTASDRLFHISSLETIPLSTSQVPNETADAISQVFQLATSTWGNMLIDSLYAIILSNQTTTFAQAMEISLRGIIQFEGSNLRVYYGSNEPPGRHAVQGSYTVWRVGYNGRPVVLISLLPPLVIILVLAVAYVVIGSRTTGTGHVSDFDPINTVCLITAAAVGGASGLLPARNLVGGMTRPRDRKILGGVRLVFDDKDGLIETKQEQQRQQQEEEGIMLVPKSGPVAAVVDERSE</sequence>
<dbReference type="STRING" id="5601.A0A0D2CXZ6"/>
<keyword evidence="2" id="KW-1133">Transmembrane helix</keyword>
<keyword evidence="4" id="KW-1185">Reference proteome</keyword>